<evidence type="ECO:0000313" key="3">
    <source>
        <dbReference type="Proteomes" id="UP001159363"/>
    </source>
</evidence>
<sequence length="205" mass="22043">MDVHGNDQSDISGGKQGKEKEAGMEELSSCLQLKRDCLRGVVGRHLSLAPSISWTTGSSLLRDSPDAAVLNGLANKPPATRSIKLVRWPPHDPRPLPSSQPLLPRGHAHIFPPGYRAGPGRWSAGFLGDLPFPRHLHSGAAPFSPHFSLSALKTSMLRAAEIAPLHYPLPPPPSKYIAASAADSRTTILEADLTARQQTGTLERH</sequence>
<accession>A0ABQ9HK15</accession>
<evidence type="ECO:0000256" key="1">
    <source>
        <dbReference type="SAM" id="MobiDB-lite"/>
    </source>
</evidence>
<proteinExistence type="predicted"/>
<evidence type="ECO:0000313" key="2">
    <source>
        <dbReference type="EMBL" id="KAJ8884615.1"/>
    </source>
</evidence>
<dbReference type="Proteomes" id="UP001159363">
    <property type="component" value="Chromosome 4"/>
</dbReference>
<organism evidence="2 3">
    <name type="scientific">Dryococelus australis</name>
    <dbReference type="NCBI Taxonomy" id="614101"/>
    <lineage>
        <taxon>Eukaryota</taxon>
        <taxon>Metazoa</taxon>
        <taxon>Ecdysozoa</taxon>
        <taxon>Arthropoda</taxon>
        <taxon>Hexapoda</taxon>
        <taxon>Insecta</taxon>
        <taxon>Pterygota</taxon>
        <taxon>Neoptera</taxon>
        <taxon>Polyneoptera</taxon>
        <taxon>Phasmatodea</taxon>
        <taxon>Verophasmatodea</taxon>
        <taxon>Anareolatae</taxon>
        <taxon>Phasmatidae</taxon>
        <taxon>Eurycanthinae</taxon>
        <taxon>Dryococelus</taxon>
    </lineage>
</organism>
<dbReference type="EMBL" id="JARBHB010000005">
    <property type="protein sequence ID" value="KAJ8884615.1"/>
    <property type="molecule type" value="Genomic_DNA"/>
</dbReference>
<gene>
    <name evidence="2" type="ORF">PR048_016472</name>
</gene>
<protein>
    <submittedName>
        <fullName evidence="2">Uncharacterized protein</fullName>
    </submittedName>
</protein>
<name>A0ABQ9HK15_9NEOP</name>
<keyword evidence="3" id="KW-1185">Reference proteome</keyword>
<comment type="caution">
    <text evidence="2">The sequence shown here is derived from an EMBL/GenBank/DDBJ whole genome shotgun (WGS) entry which is preliminary data.</text>
</comment>
<reference evidence="2 3" key="1">
    <citation type="submission" date="2023-02" db="EMBL/GenBank/DDBJ databases">
        <title>LHISI_Scaffold_Assembly.</title>
        <authorList>
            <person name="Stuart O.P."/>
            <person name="Cleave R."/>
            <person name="Magrath M.J.L."/>
            <person name="Mikheyev A.S."/>
        </authorList>
    </citation>
    <scope>NUCLEOTIDE SEQUENCE [LARGE SCALE GENOMIC DNA]</scope>
    <source>
        <strain evidence="2">Daus_M_001</strain>
        <tissue evidence="2">Leg muscle</tissue>
    </source>
</reference>
<feature type="region of interest" description="Disordered" evidence="1">
    <location>
        <begin position="1"/>
        <end position="26"/>
    </location>
</feature>